<dbReference type="SUPFAM" id="SSF82708">
    <property type="entry name" value="R3H domain"/>
    <property type="match status" value="1"/>
</dbReference>
<evidence type="ECO:0000256" key="5">
    <source>
        <dbReference type="ARBA" id="ARBA00022806"/>
    </source>
</evidence>
<dbReference type="PROSITE" id="PS51061">
    <property type="entry name" value="R3H"/>
    <property type="match status" value="1"/>
</dbReference>
<dbReference type="SUPFAM" id="SSF52540">
    <property type="entry name" value="P-loop containing nucleoside triphosphate hydrolases"/>
    <property type="match status" value="1"/>
</dbReference>
<dbReference type="InterPro" id="IPR011545">
    <property type="entry name" value="DEAD/DEAH_box_helicase_dom"/>
</dbReference>
<dbReference type="Gene3D" id="3.40.50.300">
    <property type="entry name" value="P-loop containing nucleotide triphosphate hydrolases"/>
    <property type="match status" value="2"/>
</dbReference>
<keyword evidence="6" id="KW-0067">ATP-binding</keyword>
<dbReference type="InterPro" id="IPR027417">
    <property type="entry name" value="P-loop_NTPase"/>
</dbReference>
<dbReference type="Proteomes" id="UP000092462">
    <property type="component" value="Unassembled WGS sequence"/>
</dbReference>
<dbReference type="Pfam" id="PF00271">
    <property type="entry name" value="Helicase_C"/>
    <property type="match status" value="1"/>
</dbReference>
<dbReference type="EnsemblMetazoa" id="PPAI005976-RA">
    <property type="protein sequence ID" value="PPAI005976-PA"/>
    <property type="gene ID" value="PPAI005976"/>
</dbReference>
<dbReference type="Gene3D" id="1.25.40.20">
    <property type="entry name" value="Ankyrin repeat-containing domain"/>
    <property type="match status" value="1"/>
</dbReference>
<dbReference type="InterPro" id="IPR036770">
    <property type="entry name" value="Ankyrin_rpt-contain_sf"/>
</dbReference>
<evidence type="ECO:0000256" key="6">
    <source>
        <dbReference type="ARBA" id="ARBA00022840"/>
    </source>
</evidence>
<dbReference type="PANTHER" id="PTHR18934:SF213">
    <property type="entry name" value="3'-5' RNA HELICASE YTHDC2"/>
    <property type="match status" value="1"/>
</dbReference>
<keyword evidence="9" id="KW-1185">Reference proteome</keyword>
<evidence type="ECO:0000256" key="1">
    <source>
        <dbReference type="ARBA" id="ARBA00008792"/>
    </source>
</evidence>
<dbReference type="SUPFAM" id="SSF48403">
    <property type="entry name" value="Ankyrin repeat"/>
    <property type="match status" value="1"/>
</dbReference>
<dbReference type="EMBL" id="AJVK01032077">
    <property type="status" value="NOT_ANNOTATED_CDS"/>
    <property type="molecule type" value="Genomic_DNA"/>
</dbReference>
<dbReference type="InterPro" id="IPR001650">
    <property type="entry name" value="Helicase_C-like"/>
</dbReference>
<dbReference type="PROSITE" id="PS50297">
    <property type="entry name" value="ANK_REP_REGION"/>
    <property type="match status" value="1"/>
</dbReference>
<dbReference type="CDD" id="cd17917">
    <property type="entry name" value="DEXHc_RHA-like"/>
    <property type="match status" value="1"/>
</dbReference>
<feature type="compositionally biased region" description="Basic and acidic residues" evidence="7">
    <location>
        <begin position="891"/>
        <end position="900"/>
    </location>
</feature>
<protein>
    <recommendedName>
        <fullName evidence="2">RNA helicase</fullName>
        <ecNumber evidence="2">3.6.4.13</ecNumber>
    </recommendedName>
</protein>
<dbReference type="Pfam" id="PF01424">
    <property type="entry name" value="R3H"/>
    <property type="match status" value="1"/>
</dbReference>
<organism evidence="8 9">
    <name type="scientific">Phlebotomus papatasi</name>
    <name type="common">Sandfly</name>
    <dbReference type="NCBI Taxonomy" id="29031"/>
    <lineage>
        <taxon>Eukaryota</taxon>
        <taxon>Metazoa</taxon>
        <taxon>Ecdysozoa</taxon>
        <taxon>Arthropoda</taxon>
        <taxon>Hexapoda</taxon>
        <taxon>Insecta</taxon>
        <taxon>Pterygota</taxon>
        <taxon>Neoptera</taxon>
        <taxon>Endopterygota</taxon>
        <taxon>Diptera</taxon>
        <taxon>Nematocera</taxon>
        <taxon>Psychodoidea</taxon>
        <taxon>Psychodidae</taxon>
        <taxon>Phlebotomus</taxon>
        <taxon>Phlebotomus</taxon>
    </lineage>
</organism>
<name>A0A1B0DDK5_PHLPP</name>
<accession>A0A1B0DDK5</accession>
<dbReference type="EC" id="3.6.4.13" evidence="2"/>
<dbReference type="PROSITE" id="PS51192">
    <property type="entry name" value="HELICASE_ATP_BIND_1"/>
    <property type="match status" value="1"/>
</dbReference>
<comment type="similarity">
    <text evidence="1">Belongs to the DEAD box helicase family. DEAH subfamily.</text>
</comment>
<evidence type="ECO:0000256" key="2">
    <source>
        <dbReference type="ARBA" id="ARBA00012552"/>
    </source>
</evidence>
<evidence type="ECO:0000256" key="4">
    <source>
        <dbReference type="ARBA" id="ARBA00022801"/>
    </source>
</evidence>
<keyword evidence="4" id="KW-0378">Hydrolase</keyword>
<evidence type="ECO:0000313" key="9">
    <source>
        <dbReference type="Proteomes" id="UP000092462"/>
    </source>
</evidence>
<dbReference type="Pfam" id="PF00270">
    <property type="entry name" value="DEAD"/>
    <property type="match status" value="1"/>
</dbReference>
<sequence length="942" mass="106877">MAHRRKKIPPNVTECFQIAIEVELNRFLMSDEEELSFPSTLTRENRAFIHEFVKTKGLTSKSRGKAVRVLTVYKPKKNIARKQKCSFKFTETTRQACYKLLEALPVSEREIEEVKSRKKANSINRSQFNVSTLTNGYMVVPPQAQGNHVRQLRRQLPIFQMRSQILNTVSSHQVIVIVSETGSGKTTQVPQYLLEEATTRNEACRIICTQPRRLAALSVADRVAFERGEQVGDTIGYQIRLESKTSPSSNLIYCTNGILVRCLMGGHYQKVFAKITHVIVDEVHERDKHSDFLLISLKEALAVNPHLKVILMSATIDSQLFSQYFNNCPVINIPGRIYEVTNYYLEHVLHMTDYCKPQMDRRIQYGAFLYLVAGENVPVDFKHTETDMTALMIAAGRGMEEFVEILLQMGANPSITSLHGMKAIDWARRLGHEGCATLLEMAVQNQDANPTEKISDEYTNMLLEVYQSTKSVYEEEIDHRLLLTLIQMIHMQKPAGSILIFLPGYEAILKQNEMILDSINRCEMQSNIRTYMLHSNMKISDQKAVFERIPQGCRKIILSTNIAETSITIDDVVYVIDCGKVKQTIFDPLCGTTGLETCWVSQACAKQRAGRAGRVTEGICFKLYSHARYAIMDEFTIPELLRVPLTEICLSAKLIEPQKPIAEYLEKALQPPAASARFVPPISSVPSTPPVPSRLLHPFNLSCSSVRLVRPVRSDSSGAIHISEEQNLIPVEPLESDSELENEEDLNGNEVIFHVDDNIDFTLSDEAAYLLFHVRHKLNYLLLMLIQKPDSFHLTTNGPDGQIIASIVEILLAEETEYKFPIPEGIGERPQAVPLDFSADVNYGIQEEPRSSKPIQWSLSDALKDLQVTNYKNDGLRRNKRGNKKFVNPRDPVDLPNEREHNGPTKFFLIKAVSTEQVRHILDGKEWCFSSNVFQIFKRCLK</sequence>
<dbReference type="PROSITE" id="PS51194">
    <property type="entry name" value="HELICASE_CTER"/>
    <property type="match status" value="1"/>
</dbReference>
<dbReference type="GO" id="GO:0016787">
    <property type="term" value="F:hydrolase activity"/>
    <property type="evidence" value="ECO:0007669"/>
    <property type="project" value="UniProtKB-KW"/>
</dbReference>
<dbReference type="EMBL" id="AJVK01032075">
    <property type="status" value="NOT_ANNOTATED_CDS"/>
    <property type="molecule type" value="Genomic_DNA"/>
</dbReference>
<dbReference type="SMART" id="SM00487">
    <property type="entry name" value="DEXDc"/>
    <property type="match status" value="1"/>
</dbReference>
<dbReference type="PROSITE" id="PS50088">
    <property type="entry name" value="ANK_REPEAT"/>
    <property type="match status" value="1"/>
</dbReference>
<proteinExistence type="inferred from homology"/>
<evidence type="ECO:0000256" key="3">
    <source>
        <dbReference type="ARBA" id="ARBA00022741"/>
    </source>
</evidence>
<dbReference type="GO" id="GO:0005524">
    <property type="term" value="F:ATP binding"/>
    <property type="evidence" value="ECO:0007669"/>
    <property type="project" value="UniProtKB-KW"/>
</dbReference>
<dbReference type="GO" id="GO:0003724">
    <property type="term" value="F:RNA helicase activity"/>
    <property type="evidence" value="ECO:0007669"/>
    <property type="project" value="UniProtKB-EC"/>
</dbReference>
<keyword evidence="5" id="KW-0347">Helicase</keyword>
<dbReference type="VEuPathDB" id="VectorBase:PPAPM1_008641"/>
<dbReference type="InterPro" id="IPR036867">
    <property type="entry name" value="R3H_dom_sf"/>
</dbReference>
<dbReference type="AlphaFoldDB" id="A0A1B0DDK5"/>
<evidence type="ECO:0000313" key="8">
    <source>
        <dbReference type="EnsemblMetazoa" id="PPAI005976-PA"/>
    </source>
</evidence>
<dbReference type="GO" id="GO:0003723">
    <property type="term" value="F:RNA binding"/>
    <property type="evidence" value="ECO:0007669"/>
    <property type="project" value="TreeGrafter"/>
</dbReference>
<dbReference type="VEuPathDB" id="VectorBase:PPAI005976"/>
<dbReference type="EMBL" id="AJVK01032076">
    <property type="status" value="NOT_ANNOTATED_CDS"/>
    <property type="molecule type" value="Genomic_DNA"/>
</dbReference>
<feature type="region of interest" description="Disordered" evidence="7">
    <location>
        <begin position="879"/>
        <end position="900"/>
    </location>
</feature>
<reference evidence="8" key="1">
    <citation type="submission" date="2022-08" db="UniProtKB">
        <authorList>
            <consortium name="EnsemblMetazoa"/>
        </authorList>
    </citation>
    <scope>IDENTIFICATION</scope>
    <source>
        <strain evidence="8">Israel</strain>
    </source>
</reference>
<keyword evidence="3" id="KW-0547">Nucleotide-binding</keyword>
<dbReference type="PANTHER" id="PTHR18934">
    <property type="entry name" value="ATP-DEPENDENT RNA HELICASE"/>
    <property type="match status" value="1"/>
</dbReference>
<evidence type="ECO:0000256" key="7">
    <source>
        <dbReference type="SAM" id="MobiDB-lite"/>
    </source>
</evidence>
<dbReference type="Pfam" id="PF12796">
    <property type="entry name" value="Ank_2"/>
    <property type="match status" value="1"/>
</dbReference>
<dbReference type="InterPro" id="IPR001374">
    <property type="entry name" value="R3H_dom"/>
</dbReference>
<dbReference type="InterPro" id="IPR014001">
    <property type="entry name" value="Helicase_ATP-bd"/>
</dbReference>
<dbReference type="SMART" id="SM00490">
    <property type="entry name" value="HELICc"/>
    <property type="match status" value="1"/>
</dbReference>
<dbReference type="InterPro" id="IPR002110">
    <property type="entry name" value="Ankyrin_rpt"/>
</dbReference>
<dbReference type="Gene3D" id="3.30.1370.50">
    <property type="entry name" value="R3H-like domain"/>
    <property type="match status" value="1"/>
</dbReference>
<dbReference type="CDD" id="cd18791">
    <property type="entry name" value="SF2_C_RHA"/>
    <property type="match status" value="1"/>
</dbReference>
<dbReference type="FunFam" id="3.40.50.300:FF:000284">
    <property type="entry name" value="probable ATP-dependent RNA helicase YTHDC2"/>
    <property type="match status" value="1"/>
</dbReference>